<protein>
    <submittedName>
        <fullName evidence="1">Uncharacterized protein</fullName>
    </submittedName>
</protein>
<organism evidence="1 2">
    <name type="scientific">Ajellomyces capsulatus (strain H88)</name>
    <name type="common">Darling's disease fungus</name>
    <name type="synonym">Histoplasma capsulatum</name>
    <dbReference type="NCBI Taxonomy" id="544711"/>
    <lineage>
        <taxon>Eukaryota</taxon>
        <taxon>Fungi</taxon>
        <taxon>Dikarya</taxon>
        <taxon>Ascomycota</taxon>
        <taxon>Pezizomycotina</taxon>
        <taxon>Eurotiomycetes</taxon>
        <taxon>Eurotiomycetidae</taxon>
        <taxon>Onygenales</taxon>
        <taxon>Ajellomycetaceae</taxon>
        <taxon>Histoplasma</taxon>
    </lineage>
</organism>
<dbReference type="Proteomes" id="UP000663419">
    <property type="component" value="Chromosome 1"/>
</dbReference>
<accession>A0A8A1LE35</accession>
<name>A0A8A1LE35_AJEC8</name>
<dbReference type="EMBL" id="CP069102">
    <property type="protein sequence ID" value="QSS50057.1"/>
    <property type="molecule type" value="Genomic_DNA"/>
</dbReference>
<sequence>MPVHMCNTLRELNRHLQSGLHIRRVRLAAHNAISQGTMRSPLQAQCPCFWFHALIYVGYLKSNKVEDAVVLSKSFVDFGLLACSLVGFFSALARTKRLPTPVPNCSTLED</sequence>
<proteinExistence type="predicted"/>
<dbReference type="AlphaFoldDB" id="A0A8A1LE35"/>
<dbReference type="VEuPathDB" id="FungiDB:I7I53_10612"/>
<evidence type="ECO:0000313" key="1">
    <source>
        <dbReference type="EMBL" id="QSS50057.1"/>
    </source>
</evidence>
<gene>
    <name evidence="1" type="ORF">I7I53_10612</name>
</gene>
<evidence type="ECO:0000313" key="2">
    <source>
        <dbReference type="Proteomes" id="UP000663419"/>
    </source>
</evidence>
<reference evidence="1" key="1">
    <citation type="submission" date="2021-01" db="EMBL/GenBank/DDBJ databases">
        <title>Chromosome-level genome assembly of a human fungal pathogen reveals clustering of transcriptionally co-regulated genes.</title>
        <authorList>
            <person name="Voorhies M."/>
            <person name="Cohen S."/>
            <person name="Shea T.P."/>
            <person name="Petrus S."/>
            <person name="Munoz J.F."/>
            <person name="Poplawski S."/>
            <person name="Goldman W.E."/>
            <person name="Michael T."/>
            <person name="Cuomo C.A."/>
            <person name="Sil A."/>
            <person name="Beyhan S."/>
        </authorList>
    </citation>
    <scope>NUCLEOTIDE SEQUENCE</scope>
    <source>
        <strain evidence="1">H88</strain>
    </source>
</reference>